<proteinExistence type="predicted"/>
<dbReference type="PANTHER" id="PTHR33112">
    <property type="entry name" value="DOMAIN PROTEIN, PUTATIVE-RELATED"/>
    <property type="match status" value="1"/>
</dbReference>
<evidence type="ECO:0000313" key="3">
    <source>
        <dbReference type="Proteomes" id="UP000799444"/>
    </source>
</evidence>
<name>A0A9P4R017_9PLEO</name>
<dbReference type="OrthoDB" id="5362512at2759"/>
<keyword evidence="3" id="KW-1185">Reference proteome</keyword>
<feature type="non-terminal residue" evidence="2">
    <location>
        <position position="354"/>
    </location>
</feature>
<comment type="caution">
    <text evidence="2">The sequence shown here is derived from an EMBL/GenBank/DDBJ whole genome shotgun (WGS) entry which is preliminary data.</text>
</comment>
<reference evidence="2" key="1">
    <citation type="journal article" date="2020" name="Stud. Mycol.">
        <title>101 Dothideomycetes genomes: a test case for predicting lifestyles and emergence of pathogens.</title>
        <authorList>
            <person name="Haridas S."/>
            <person name="Albert R."/>
            <person name="Binder M."/>
            <person name="Bloem J."/>
            <person name="Labutti K."/>
            <person name="Salamov A."/>
            <person name="Andreopoulos B."/>
            <person name="Baker S."/>
            <person name="Barry K."/>
            <person name="Bills G."/>
            <person name="Bluhm B."/>
            <person name="Cannon C."/>
            <person name="Castanera R."/>
            <person name="Culley D."/>
            <person name="Daum C."/>
            <person name="Ezra D."/>
            <person name="Gonzalez J."/>
            <person name="Henrissat B."/>
            <person name="Kuo A."/>
            <person name="Liang C."/>
            <person name="Lipzen A."/>
            <person name="Lutzoni F."/>
            <person name="Magnuson J."/>
            <person name="Mondo S."/>
            <person name="Nolan M."/>
            <person name="Ohm R."/>
            <person name="Pangilinan J."/>
            <person name="Park H.-J."/>
            <person name="Ramirez L."/>
            <person name="Alfaro M."/>
            <person name="Sun H."/>
            <person name="Tritt A."/>
            <person name="Yoshinaga Y."/>
            <person name="Zwiers L.-H."/>
            <person name="Turgeon B."/>
            <person name="Goodwin S."/>
            <person name="Spatafora J."/>
            <person name="Crous P."/>
            <person name="Grigoriev I."/>
        </authorList>
    </citation>
    <scope>NUCLEOTIDE SEQUENCE</scope>
    <source>
        <strain evidence="2">CBS 125425</strain>
    </source>
</reference>
<dbReference type="InterPro" id="IPR010730">
    <property type="entry name" value="HET"/>
</dbReference>
<gene>
    <name evidence="2" type="ORF">EJ04DRAFT_433861</name>
</gene>
<organism evidence="2 3">
    <name type="scientific">Polyplosphaeria fusca</name>
    <dbReference type="NCBI Taxonomy" id="682080"/>
    <lineage>
        <taxon>Eukaryota</taxon>
        <taxon>Fungi</taxon>
        <taxon>Dikarya</taxon>
        <taxon>Ascomycota</taxon>
        <taxon>Pezizomycotina</taxon>
        <taxon>Dothideomycetes</taxon>
        <taxon>Pleosporomycetidae</taxon>
        <taxon>Pleosporales</taxon>
        <taxon>Tetraplosphaeriaceae</taxon>
        <taxon>Polyplosphaeria</taxon>
    </lineage>
</organism>
<sequence length="354" mass="40567">MIKKWLSTCQDCHTKCHLFGRQTTSGVPTKSSRDIGGLPNRPTRVLDVSHGKVRLKCNTSIDTNFDYFTLSHMWGPDPTKQLRLELDTFERFQEEVPWHELSDIFKEAVCITRLLGYDYIWIDSLCIIQDSTADWNKEAARMATVYGNSSCNLAFVCPPQESICKHRDDPRGYAPCVLRPKARSLRGVYLSLAVSETTVDWLEPKKWPLFNRAWVFQERILSPRNLYYGNEAMVWECCELFCDELVGTAPTALEAYTHGTEILSKYYLHSTIMKFMEVWTGAVNEYRHMQLTKAKDRVIAFAGIAQAIQNLSGFVYLAGLWRESLPLGLLWGFKQSGTIRESGVETAPSWSWFS</sequence>
<dbReference type="EMBL" id="ML996129">
    <property type="protein sequence ID" value="KAF2736029.1"/>
    <property type="molecule type" value="Genomic_DNA"/>
</dbReference>
<evidence type="ECO:0000259" key="1">
    <source>
        <dbReference type="Pfam" id="PF06985"/>
    </source>
</evidence>
<accession>A0A9P4R017</accession>
<evidence type="ECO:0000313" key="2">
    <source>
        <dbReference type="EMBL" id="KAF2736029.1"/>
    </source>
</evidence>
<dbReference type="Proteomes" id="UP000799444">
    <property type="component" value="Unassembled WGS sequence"/>
</dbReference>
<feature type="domain" description="Heterokaryon incompatibility" evidence="1">
    <location>
        <begin position="67"/>
        <end position="218"/>
    </location>
</feature>
<dbReference type="Pfam" id="PF06985">
    <property type="entry name" value="HET"/>
    <property type="match status" value="1"/>
</dbReference>
<protein>
    <submittedName>
        <fullName evidence="2">HET-domain-containing protein</fullName>
    </submittedName>
</protein>
<dbReference type="PANTHER" id="PTHR33112:SF9">
    <property type="entry name" value="HETEROKARYON INCOMPATIBILITY DOMAIN-CONTAINING PROTEIN"/>
    <property type="match status" value="1"/>
</dbReference>
<dbReference type="AlphaFoldDB" id="A0A9P4R017"/>